<evidence type="ECO:0000256" key="15">
    <source>
        <dbReference type="SAM" id="MobiDB-lite"/>
    </source>
</evidence>
<feature type="chain" id="PRO_5001829249" evidence="16">
    <location>
        <begin position="19"/>
        <end position="652"/>
    </location>
</feature>
<dbReference type="PROSITE" id="PS50105">
    <property type="entry name" value="SAM_DOMAIN"/>
    <property type="match status" value="1"/>
</dbReference>
<dbReference type="FunFam" id="1.10.150.50:FF:000009">
    <property type="entry name" value="Stromal interaction molecule 1"/>
    <property type="match status" value="1"/>
</dbReference>
<feature type="signal peptide" evidence="16">
    <location>
        <begin position="1"/>
        <end position="18"/>
    </location>
</feature>
<evidence type="ECO:0000256" key="14">
    <source>
        <dbReference type="SAM" id="Coils"/>
    </source>
</evidence>
<evidence type="ECO:0000256" key="4">
    <source>
        <dbReference type="ARBA" id="ARBA00022692"/>
    </source>
</evidence>
<evidence type="ECO:0000313" key="18">
    <source>
        <dbReference type="EMBL" id="KFM59277.1"/>
    </source>
</evidence>
<dbReference type="CDD" id="cd09504">
    <property type="entry name" value="SAM_STIM-1_2-like"/>
    <property type="match status" value="1"/>
</dbReference>
<dbReference type="Proteomes" id="UP000054359">
    <property type="component" value="Unassembled WGS sequence"/>
</dbReference>
<evidence type="ECO:0000256" key="6">
    <source>
        <dbReference type="ARBA" id="ARBA00022729"/>
    </source>
</evidence>
<dbReference type="Pfam" id="PF16533">
    <property type="entry name" value="SOAR"/>
    <property type="match status" value="1"/>
</dbReference>
<keyword evidence="6 16" id="KW-0732">Signal</keyword>
<feature type="region of interest" description="Disordered" evidence="15">
    <location>
        <begin position="443"/>
        <end position="464"/>
    </location>
</feature>
<evidence type="ECO:0000256" key="5">
    <source>
        <dbReference type="ARBA" id="ARBA00022723"/>
    </source>
</evidence>
<name>A0A087T2D8_STEMI</name>
<dbReference type="GO" id="GO:0006874">
    <property type="term" value="P:intracellular calcium ion homeostasis"/>
    <property type="evidence" value="ECO:0007669"/>
    <property type="project" value="TreeGrafter"/>
</dbReference>
<dbReference type="FunFam" id="1.10.287.3550:FF:000002">
    <property type="entry name" value="Stromal interaction molecule homolog"/>
    <property type="match status" value="1"/>
</dbReference>
<organism evidence="18 19">
    <name type="scientific">Stegodyphus mimosarum</name>
    <name type="common">African social velvet spider</name>
    <dbReference type="NCBI Taxonomy" id="407821"/>
    <lineage>
        <taxon>Eukaryota</taxon>
        <taxon>Metazoa</taxon>
        <taxon>Ecdysozoa</taxon>
        <taxon>Arthropoda</taxon>
        <taxon>Chelicerata</taxon>
        <taxon>Arachnida</taxon>
        <taxon>Araneae</taxon>
        <taxon>Araneomorphae</taxon>
        <taxon>Entelegynae</taxon>
        <taxon>Eresoidea</taxon>
        <taxon>Eresidae</taxon>
        <taxon>Stegodyphus</taxon>
    </lineage>
</organism>
<dbReference type="Gene3D" id="1.20.5.340">
    <property type="match status" value="1"/>
</dbReference>
<dbReference type="FunFam" id="1.10.238.180:FF:000001">
    <property type="entry name" value="Stromal interaction molecule 1"/>
    <property type="match status" value="1"/>
</dbReference>
<dbReference type="STRING" id="407821.A0A087T2D8"/>
<dbReference type="GO" id="GO:0005246">
    <property type="term" value="F:calcium channel regulator activity"/>
    <property type="evidence" value="ECO:0007669"/>
    <property type="project" value="InterPro"/>
</dbReference>
<dbReference type="Gene3D" id="1.10.287.3550">
    <property type="match status" value="1"/>
</dbReference>
<evidence type="ECO:0000256" key="9">
    <source>
        <dbReference type="ARBA" id="ARBA00023054"/>
    </source>
</evidence>
<dbReference type="InterPro" id="IPR037608">
    <property type="entry name" value="STIM1/2"/>
</dbReference>
<keyword evidence="12" id="KW-0325">Glycoprotein</keyword>
<evidence type="ECO:0000256" key="7">
    <source>
        <dbReference type="ARBA" id="ARBA00022837"/>
    </source>
</evidence>
<comment type="subcellular location">
    <subcellularLocation>
        <location evidence="13">Endomembrane system</location>
        <topology evidence="13">Single-pass type I membrane protein</topology>
    </subcellularLocation>
</comment>
<keyword evidence="5" id="KW-0479">Metal-binding</keyword>
<keyword evidence="11" id="KW-0472">Membrane</keyword>
<dbReference type="GO" id="GO:0005509">
    <property type="term" value="F:calcium ion binding"/>
    <property type="evidence" value="ECO:0007669"/>
    <property type="project" value="TreeGrafter"/>
</dbReference>
<dbReference type="AlphaFoldDB" id="A0A087T2D8"/>
<dbReference type="Pfam" id="PF07647">
    <property type="entry name" value="SAM_2"/>
    <property type="match status" value="1"/>
</dbReference>
<accession>A0A087T2D8</accession>
<dbReference type="PANTHER" id="PTHR15136">
    <property type="entry name" value="STROMAL INTERACTION MOLECULE HOMOLOG"/>
    <property type="match status" value="1"/>
</dbReference>
<evidence type="ECO:0000256" key="10">
    <source>
        <dbReference type="ARBA" id="ARBA00023065"/>
    </source>
</evidence>
<dbReference type="SUPFAM" id="SSF47769">
    <property type="entry name" value="SAM/Pointed domain"/>
    <property type="match status" value="1"/>
</dbReference>
<dbReference type="Pfam" id="PF25578">
    <property type="entry name" value="EF-hand_STIM1"/>
    <property type="match status" value="1"/>
</dbReference>
<proteinExistence type="predicted"/>
<dbReference type="InterPro" id="IPR001660">
    <property type="entry name" value="SAM"/>
</dbReference>
<evidence type="ECO:0000313" key="19">
    <source>
        <dbReference type="Proteomes" id="UP000054359"/>
    </source>
</evidence>
<dbReference type="SMART" id="SM00454">
    <property type="entry name" value="SAM"/>
    <property type="match status" value="1"/>
</dbReference>
<dbReference type="Gene3D" id="1.10.238.180">
    <property type="match status" value="1"/>
</dbReference>
<evidence type="ECO:0000256" key="2">
    <source>
        <dbReference type="ARBA" id="ARBA00022553"/>
    </source>
</evidence>
<dbReference type="InterPro" id="IPR057835">
    <property type="entry name" value="EF-hand_STIM1/2"/>
</dbReference>
<feature type="coiled-coil region" evidence="14">
    <location>
        <begin position="339"/>
        <end position="366"/>
    </location>
</feature>
<reference evidence="18 19" key="1">
    <citation type="submission" date="2013-11" db="EMBL/GenBank/DDBJ databases">
        <title>Genome sequencing of Stegodyphus mimosarum.</title>
        <authorList>
            <person name="Bechsgaard J."/>
        </authorList>
    </citation>
    <scope>NUCLEOTIDE SEQUENCE [LARGE SCALE GENOMIC DNA]</scope>
</reference>
<evidence type="ECO:0000256" key="8">
    <source>
        <dbReference type="ARBA" id="ARBA00022989"/>
    </source>
</evidence>
<evidence type="ECO:0000256" key="16">
    <source>
        <dbReference type="SAM" id="SignalP"/>
    </source>
</evidence>
<dbReference type="GO" id="GO:0051049">
    <property type="term" value="P:regulation of transport"/>
    <property type="evidence" value="ECO:0007669"/>
    <property type="project" value="UniProtKB-ARBA"/>
</dbReference>
<keyword evidence="4" id="KW-0812">Transmembrane</keyword>
<dbReference type="OrthoDB" id="6414432at2759"/>
<dbReference type="PANTHER" id="PTHR15136:SF5">
    <property type="entry name" value="STROMAL INTERACTION MOLECULE HOMOLOG"/>
    <property type="match status" value="1"/>
</dbReference>
<feature type="coiled-coil region" evidence="14">
    <location>
        <begin position="238"/>
        <end position="315"/>
    </location>
</feature>
<dbReference type="InterPro" id="IPR013761">
    <property type="entry name" value="SAM/pointed_sf"/>
</dbReference>
<keyword evidence="19" id="KW-1185">Reference proteome</keyword>
<dbReference type="GO" id="GO:0005886">
    <property type="term" value="C:plasma membrane"/>
    <property type="evidence" value="ECO:0007669"/>
    <property type="project" value="TreeGrafter"/>
</dbReference>
<dbReference type="GO" id="GO:0005783">
    <property type="term" value="C:endoplasmic reticulum"/>
    <property type="evidence" value="ECO:0007669"/>
    <property type="project" value="TreeGrafter"/>
</dbReference>
<keyword evidence="8" id="KW-1133">Transmembrane helix</keyword>
<feature type="region of interest" description="Disordered" evidence="15">
    <location>
        <begin position="527"/>
        <end position="553"/>
    </location>
</feature>
<dbReference type="GO" id="GO:0002115">
    <property type="term" value="P:store-operated calcium entry"/>
    <property type="evidence" value="ECO:0007669"/>
    <property type="project" value="TreeGrafter"/>
</dbReference>
<dbReference type="InterPro" id="IPR032393">
    <property type="entry name" value="SOAR_STIM1/2"/>
</dbReference>
<dbReference type="CDD" id="cd11722">
    <property type="entry name" value="SOAR"/>
    <property type="match status" value="1"/>
</dbReference>
<gene>
    <name evidence="18" type="ORF">X975_12317</name>
</gene>
<keyword evidence="2" id="KW-0597">Phosphoprotein</keyword>
<dbReference type="Gene3D" id="1.10.150.50">
    <property type="entry name" value="Transcription Factor, Ets-1"/>
    <property type="match status" value="1"/>
</dbReference>
<evidence type="ECO:0000259" key="17">
    <source>
        <dbReference type="PROSITE" id="PS50105"/>
    </source>
</evidence>
<feature type="non-terminal residue" evidence="18">
    <location>
        <position position="652"/>
    </location>
</feature>
<keyword evidence="7" id="KW-0106">Calcium</keyword>
<sequence>MSGKTFLFSFILLQFGICQYWCTKIDDDNQELAKQDANTAWNCEILEACNDKLGFDAILTLHQRLDDDADGNIDIVESDEFLRDELNYESGYERQKIFHRNDKHISVDELWNAWKSSEVHNWTVEETIQWLISSVELPQYAKQFEENAVDGTSLPRMAVNNMHFLSNLGIKDPIHKHKISLKAMDVVLFGPPRNHNYLKDIILTLSLGIAILGCWFAFVQHKKSQAQLRKTMKDMESLQYAEESLRQLQKELDKAKLEQELVVTEKKNLERRLQNEITFVKQDSCGNSEADQTKIQRLEEELRIVTEDLRSAERALQAQKWFPSPALQHWLQLTHELELRHYNEKKAAAEKQLAAAKEGCEKLRKKRTSFMGAFRVAHGNSIDDVDNRILQAKAALSEVTKDLQERINRWKQIEALCGFSIVHNPGIRHLESLLGTSMTVVTPPSSVTPRMTRRSSEGTLTDEESVPLLDSGISARSLANIPFVCSQRSGFNVNFGTMREIPPADLKTVASSSAILQRSNAFHFDLSSEPSLSEGKDTGSSFDDNSPEEGSYLVDNARPVFTVGGSKEVITKGFKISERDSDRFLQDIPKSAFMSNEKDQLENFKSMKSASVPDNAKQFIGYSGNNYTLEECPEISKKYSDSGSKIKKVKES</sequence>
<keyword evidence="1" id="KW-0813">Transport</keyword>
<keyword evidence="3" id="KW-0109">Calcium transport</keyword>
<evidence type="ECO:0000256" key="11">
    <source>
        <dbReference type="ARBA" id="ARBA00023136"/>
    </source>
</evidence>
<evidence type="ECO:0000256" key="3">
    <source>
        <dbReference type="ARBA" id="ARBA00022568"/>
    </source>
</evidence>
<keyword evidence="9 14" id="KW-0175">Coiled coil</keyword>
<protein>
    <submittedName>
        <fullName evidence="18">Stromal interaction molecule-like protein</fullName>
    </submittedName>
</protein>
<evidence type="ECO:0000256" key="12">
    <source>
        <dbReference type="ARBA" id="ARBA00023180"/>
    </source>
</evidence>
<evidence type="ECO:0000256" key="1">
    <source>
        <dbReference type="ARBA" id="ARBA00022448"/>
    </source>
</evidence>
<keyword evidence="10" id="KW-0406">Ion transport</keyword>
<dbReference type="EMBL" id="KK113073">
    <property type="protein sequence ID" value="KFM59277.1"/>
    <property type="molecule type" value="Genomic_DNA"/>
</dbReference>
<feature type="domain" description="SAM" evidence="17">
    <location>
        <begin position="122"/>
        <end position="179"/>
    </location>
</feature>
<evidence type="ECO:0000256" key="13">
    <source>
        <dbReference type="ARBA" id="ARBA00046288"/>
    </source>
</evidence>